<feature type="region of interest" description="Disordered" evidence="1">
    <location>
        <begin position="1"/>
        <end position="25"/>
    </location>
</feature>
<dbReference type="AlphaFoldDB" id="A0A834BSR3"/>
<name>A0A834BSR3_ORYME</name>
<sequence>MDPTALPWKVPSDAGPHEDMSAAELEGPVNSNPLDYFFSFSQSLSLIPGTPLPVATKGQNPLRLFPVRRSQWLCVIWYSCRRHSRLGTGEMGRPNQSSIWRIRRML</sequence>
<evidence type="ECO:0000256" key="1">
    <source>
        <dbReference type="SAM" id="MobiDB-lite"/>
    </source>
</evidence>
<comment type="caution">
    <text evidence="2">The sequence shown here is derived from an EMBL/GenBank/DDBJ whole genome shotgun (WGS) entry which is preliminary data.</text>
</comment>
<proteinExistence type="predicted"/>
<dbReference type="EMBL" id="WKFB01000625">
    <property type="protein sequence ID" value="KAF6719317.1"/>
    <property type="molecule type" value="Genomic_DNA"/>
</dbReference>
<gene>
    <name evidence="2" type="ORF">FQA47_017327</name>
</gene>
<accession>A0A834BSR3</accession>
<protein>
    <submittedName>
        <fullName evidence="2">Uncharacterized protein</fullName>
    </submittedName>
</protein>
<reference evidence="2" key="1">
    <citation type="journal article" name="BMC Genomics">
        <title>Long-read sequencing and de novo genome assembly of marine medaka (Oryzias melastigma).</title>
        <authorList>
            <person name="Liang P."/>
            <person name="Saqib H.S.A."/>
            <person name="Ni X."/>
            <person name="Shen Y."/>
        </authorList>
    </citation>
    <scope>NUCLEOTIDE SEQUENCE</scope>
    <source>
        <strain evidence="2">Bigg-433</strain>
    </source>
</reference>
<dbReference type="Proteomes" id="UP000646548">
    <property type="component" value="Unassembled WGS sequence"/>
</dbReference>
<evidence type="ECO:0000313" key="3">
    <source>
        <dbReference type="Proteomes" id="UP000646548"/>
    </source>
</evidence>
<organism evidence="2 3">
    <name type="scientific">Oryzias melastigma</name>
    <name type="common">Marine medaka</name>
    <dbReference type="NCBI Taxonomy" id="30732"/>
    <lineage>
        <taxon>Eukaryota</taxon>
        <taxon>Metazoa</taxon>
        <taxon>Chordata</taxon>
        <taxon>Craniata</taxon>
        <taxon>Vertebrata</taxon>
        <taxon>Euteleostomi</taxon>
        <taxon>Actinopterygii</taxon>
        <taxon>Neopterygii</taxon>
        <taxon>Teleostei</taxon>
        <taxon>Neoteleostei</taxon>
        <taxon>Acanthomorphata</taxon>
        <taxon>Ovalentaria</taxon>
        <taxon>Atherinomorphae</taxon>
        <taxon>Beloniformes</taxon>
        <taxon>Adrianichthyidae</taxon>
        <taxon>Oryziinae</taxon>
        <taxon>Oryzias</taxon>
    </lineage>
</organism>
<evidence type="ECO:0000313" key="2">
    <source>
        <dbReference type="EMBL" id="KAF6719317.1"/>
    </source>
</evidence>